<evidence type="ECO:0000256" key="2">
    <source>
        <dbReference type="ARBA" id="ARBA00022884"/>
    </source>
</evidence>
<evidence type="ECO:0000259" key="6">
    <source>
        <dbReference type="Pfam" id="PF00347"/>
    </source>
</evidence>
<reference evidence="7 8" key="1">
    <citation type="journal article" date="2017" name="Nat. Commun.">
        <title>'ARMAN' archaea depend on association with euryarchaeal host in culture and in situ.</title>
        <authorList>
            <person name="Golyshina O."/>
            <person name="Toshchakov S."/>
            <person name="Makarova K."/>
            <person name="Gavrilov S."/>
            <person name="Korzhenkov A."/>
            <person name="La Cono V."/>
            <person name="Arcadi E."/>
            <person name="Nechitaylo T."/>
            <person name="Ferrer M."/>
            <person name="Kublanov I."/>
            <person name="Wolf Y."/>
            <person name="Yakimov M."/>
            <person name="Golyshin P."/>
            <person name="Slesarev A."/>
            <person name="Kozyavkin S."/>
        </authorList>
    </citation>
    <scope>NUCLEOTIDE SEQUENCE [LARGE SCALE GENOMIC DNA]</scope>
    <source>
        <strain evidence="7 8">Mia14</strain>
    </source>
</reference>
<feature type="domain" description="Large ribosomal subunit protein uL6 alpha-beta" evidence="6">
    <location>
        <begin position="96"/>
        <end position="170"/>
    </location>
</feature>
<dbReference type="PANTHER" id="PTHR11655:SF16">
    <property type="entry name" value="60S RIBOSOMAL PROTEIN L9"/>
    <property type="match status" value="1"/>
</dbReference>
<dbReference type="InterPro" id="IPR020040">
    <property type="entry name" value="Ribosomal_uL6_a/b-dom"/>
</dbReference>
<dbReference type="InterPro" id="IPR000702">
    <property type="entry name" value="Ribosomal_uL6-like"/>
</dbReference>
<dbReference type="GO" id="GO:0019843">
    <property type="term" value="F:rRNA binding"/>
    <property type="evidence" value="ECO:0007669"/>
    <property type="project" value="UniProtKB-KW"/>
</dbReference>
<name>A0A218NLS7_9ARCH</name>
<dbReference type="PIRSF" id="PIRSF002162">
    <property type="entry name" value="Ribosomal_L6"/>
    <property type="match status" value="1"/>
</dbReference>
<accession>A0A218NLS7</accession>
<evidence type="ECO:0000313" key="7">
    <source>
        <dbReference type="EMBL" id="ASI13416.1"/>
    </source>
</evidence>
<dbReference type="SUPFAM" id="SSF56053">
    <property type="entry name" value="Ribosomal protein L6"/>
    <property type="match status" value="2"/>
</dbReference>
<dbReference type="Proteomes" id="UP000197679">
    <property type="component" value="Chromosome"/>
</dbReference>
<dbReference type="KEGG" id="marh:Mia14_0073"/>
<evidence type="ECO:0000256" key="5">
    <source>
        <dbReference type="ARBA" id="ARBA00035454"/>
    </source>
</evidence>
<dbReference type="InterPro" id="IPR036789">
    <property type="entry name" value="Ribosomal_uL6-like_a/b-dom_sf"/>
</dbReference>
<evidence type="ECO:0000256" key="4">
    <source>
        <dbReference type="ARBA" id="ARBA00023274"/>
    </source>
</evidence>
<dbReference type="FunFam" id="3.90.930.12:FF:000008">
    <property type="entry name" value="50S ribosomal protein L6"/>
    <property type="match status" value="1"/>
</dbReference>
<dbReference type="Gene3D" id="3.90.930.12">
    <property type="entry name" value="Ribosomal protein L6, alpha-beta domain"/>
    <property type="match status" value="2"/>
</dbReference>
<dbReference type="GO" id="GO:0022625">
    <property type="term" value="C:cytosolic large ribosomal subunit"/>
    <property type="evidence" value="ECO:0007669"/>
    <property type="project" value="TreeGrafter"/>
</dbReference>
<proteinExistence type="predicted"/>
<dbReference type="GO" id="GO:0003735">
    <property type="term" value="F:structural constituent of ribosome"/>
    <property type="evidence" value="ECO:0007669"/>
    <property type="project" value="InterPro"/>
</dbReference>
<dbReference type="Pfam" id="PF00347">
    <property type="entry name" value="Ribosomal_L6"/>
    <property type="match status" value="2"/>
</dbReference>
<keyword evidence="2" id="KW-0694">RNA-binding</keyword>
<dbReference type="PANTHER" id="PTHR11655">
    <property type="entry name" value="60S/50S RIBOSOMAL PROTEIN L6/L9"/>
    <property type="match status" value="1"/>
</dbReference>
<sequence>MVIMYTIDIPEGIKVEESGNTLKITGKLGSNERQFNESLMNVKLEKNQIVIEKTNFKKLDKKASIAIKTFMSEIRNDIKGVNEYYETKMEAVFAHFPMTLEISGKKLIIKNMLGERTARESRIIGDSKVEIKDKTLKIYGTKLDDVMQTAANFRTTTKVKNKDERVFQDGIYFSIE</sequence>
<evidence type="ECO:0000313" key="8">
    <source>
        <dbReference type="Proteomes" id="UP000197679"/>
    </source>
</evidence>
<keyword evidence="8" id="KW-1185">Reference proteome</keyword>
<dbReference type="AlphaFoldDB" id="A0A218NLS7"/>
<organism evidence="7 8">
    <name type="scientific">Candidatus Mancarchaeum acidiphilum</name>
    <dbReference type="NCBI Taxonomy" id="1920749"/>
    <lineage>
        <taxon>Archaea</taxon>
        <taxon>Candidatus Micrarchaeota</taxon>
        <taxon>Candidatus Mancarchaeum</taxon>
    </lineage>
</organism>
<evidence type="ECO:0000256" key="3">
    <source>
        <dbReference type="ARBA" id="ARBA00022980"/>
    </source>
</evidence>
<dbReference type="GO" id="GO:0002181">
    <property type="term" value="P:cytoplasmic translation"/>
    <property type="evidence" value="ECO:0007669"/>
    <property type="project" value="TreeGrafter"/>
</dbReference>
<keyword evidence="1" id="KW-0699">rRNA-binding</keyword>
<keyword evidence="3 7" id="KW-0689">Ribosomal protein</keyword>
<gene>
    <name evidence="7" type="ORF">Mia14_0073</name>
</gene>
<keyword evidence="4" id="KW-0687">Ribonucleoprotein</keyword>
<dbReference type="EMBL" id="CP019964">
    <property type="protein sequence ID" value="ASI13416.1"/>
    <property type="molecule type" value="Genomic_DNA"/>
</dbReference>
<evidence type="ECO:0000256" key="1">
    <source>
        <dbReference type="ARBA" id="ARBA00022730"/>
    </source>
</evidence>
<protein>
    <recommendedName>
        <fullName evidence="5">50S ribosomal protein L6</fullName>
    </recommendedName>
</protein>
<feature type="domain" description="Large ribosomal subunit protein uL6 alpha-beta" evidence="6">
    <location>
        <begin position="9"/>
        <end position="83"/>
    </location>
</feature>